<name>A0A4C1Z5P2_EUMVA</name>
<reference evidence="1 2" key="1">
    <citation type="journal article" date="2019" name="Commun. Biol.">
        <title>The bagworm genome reveals a unique fibroin gene that provides high tensile strength.</title>
        <authorList>
            <person name="Kono N."/>
            <person name="Nakamura H."/>
            <person name="Ohtoshi R."/>
            <person name="Tomita M."/>
            <person name="Numata K."/>
            <person name="Arakawa K."/>
        </authorList>
    </citation>
    <scope>NUCLEOTIDE SEQUENCE [LARGE SCALE GENOMIC DNA]</scope>
</reference>
<organism evidence="1 2">
    <name type="scientific">Eumeta variegata</name>
    <name type="common">Bagworm moth</name>
    <name type="synonym">Eumeta japonica</name>
    <dbReference type="NCBI Taxonomy" id="151549"/>
    <lineage>
        <taxon>Eukaryota</taxon>
        <taxon>Metazoa</taxon>
        <taxon>Ecdysozoa</taxon>
        <taxon>Arthropoda</taxon>
        <taxon>Hexapoda</taxon>
        <taxon>Insecta</taxon>
        <taxon>Pterygota</taxon>
        <taxon>Neoptera</taxon>
        <taxon>Endopterygota</taxon>
        <taxon>Lepidoptera</taxon>
        <taxon>Glossata</taxon>
        <taxon>Ditrysia</taxon>
        <taxon>Tineoidea</taxon>
        <taxon>Psychidae</taxon>
        <taxon>Oiketicinae</taxon>
        <taxon>Eumeta</taxon>
    </lineage>
</organism>
<dbReference type="Proteomes" id="UP000299102">
    <property type="component" value="Unassembled WGS sequence"/>
</dbReference>
<comment type="caution">
    <text evidence="1">The sequence shown here is derived from an EMBL/GenBank/DDBJ whole genome shotgun (WGS) entry which is preliminary data.</text>
</comment>
<evidence type="ECO:0000313" key="1">
    <source>
        <dbReference type="EMBL" id="GBP82990.1"/>
    </source>
</evidence>
<proteinExistence type="predicted"/>
<dbReference type="PROSITE" id="PS51257">
    <property type="entry name" value="PROKAR_LIPOPROTEIN"/>
    <property type="match status" value="1"/>
</dbReference>
<sequence length="103" mass="10875">MSVTKAKTIALDASRKSIFLEQAVHNGVGAAAACDSPRQTHCATLCSHSVGGPSAICFHRLRAARSGRPPRDNAPSLSPAQDIVQFMTTPVSDFRTEVACVPQ</sequence>
<accession>A0A4C1Z5P2</accession>
<gene>
    <name evidence="1" type="ORF">EVAR_39679_1</name>
</gene>
<dbReference type="EMBL" id="BGZK01001597">
    <property type="protein sequence ID" value="GBP82990.1"/>
    <property type="molecule type" value="Genomic_DNA"/>
</dbReference>
<dbReference type="AlphaFoldDB" id="A0A4C1Z5P2"/>
<evidence type="ECO:0000313" key="2">
    <source>
        <dbReference type="Proteomes" id="UP000299102"/>
    </source>
</evidence>
<keyword evidence="2" id="KW-1185">Reference proteome</keyword>
<protein>
    <submittedName>
        <fullName evidence="1">Uncharacterized protein</fullName>
    </submittedName>
</protein>